<dbReference type="EMBL" id="LN899822">
    <property type="protein sequence ID" value="CUV64333.1"/>
    <property type="molecule type" value="Genomic_DNA"/>
</dbReference>
<accession>A0A0S4XLR5</accession>
<proteinExistence type="predicted"/>
<protein>
    <submittedName>
        <fullName evidence="1">Uncharacterized protein</fullName>
    </submittedName>
</protein>
<name>A0A0S4XLR5_RALSL</name>
<sequence length="111" mass="13084">MGSEMCIRDRGKETIRGYYRKYVDELLVLLRQRYLMNPSYFYTVASKDRKEWRELAGVHVELAVPANRLDPVETQTYLQKEMVSFFEIGNRSAPDLWSRDTPPDVLSLIHI</sequence>
<dbReference type="AlphaFoldDB" id="A0A0S4XLR5"/>
<gene>
    <name evidence="1" type="ORF">RD1301_v1_6200001</name>
</gene>
<reference evidence="1" key="1">
    <citation type="submission" date="2015-10" db="EMBL/GenBank/DDBJ databases">
        <authorList>
            <person name="Gilbert D.G."/>
        </authorList>
    </citation>
    <scope>NUCLEOTIDE SEQUENCE</scope>
    <source>
        <strain evidence="1">Phyl III-seqv23</strain>
    </source>
</reference>
<organism evidence="1">
    <name type="scientific">Ralstonia solanacearum</name>
    <name type="common">Pseudomonas solanacearum</name>
    <dbReference type="NCBI Taxonomy" id="305"/>
    <lineage>
        <taxon>Bacteria</taxon>
        <taxon>Pseudomonadati</taxon>
        <taxon>Pseudomonadota</taxon>
        <taxon>Betaproteobacteria</taxon>
        <taxon>Burkholderiales</taxon>
        <taxon>Burkholderiaceae</taxon>
        <taxon>Ralstonia</taxon>
        <taxon>Ralstonia solanacearum species complex</taxon>
    </lineage>
</organism>
<evidence type="ECO:0000313" key="1">
    <source>
        <dbReference type="EMBL" id="CUV64333.1"/>
    </source>
</evidence>